<dbReference type="Pfam" id="PF13679">
    <property type="entry name" value="Methyltransf_32"/>
    <property type="match status" value="1"/>
</dbReference>
<dbReference type="SUPFAM" id="SSF53335">
    <property type="entry name" value="S-adenosyl-L-methionine-dependent methyltransferases"/>
    <property type="match status" value="1"/>
</dbReference>
<dbReference type="InterPro" id="IPR052220">
    <property type="entry name" value="METTL25"/>
</dbReference>
<dbReference type="InterPro" id="IPR029063">
    <property type="entry name" value="SAM-dependent_MTases_sf"/>
</dbReference>
<gene>
    <name evidence="2" type="ORF">MTR67_033465</name>
</gene>
<proteinExistence type="predicted"/>
<evidence type="ECO:0000313" key="3">
    <source>
        <dbReference type="Proteomes" id="UP001234989"/>
    </source>
</evidence>
<name>A0AAF0U6B5_SOLVR</name>
<accession>A0AAF0U6B5</accession>
<reference evidence="2" key="1">
    <citation type="submission" date="2023-08" db="EMBL/GenBank/DDBJ databases">
        <title>A de novo genome assembly of Solanum verrucosum Schlechtendal, a Mexican diploid species geographically isolated from the other diploid A-genome species in potato relatives.</title>
        <authorList>
            <person name="Hosaka K."/>
        </authorList>
    </citation>
    <scope>NUCLEOTIDE SEQUENCE</scope>
    <source>
        <tissue evidence="2">Young leaves</tissue>
    </source>
</reference>
<dbReference type="Gene3D" id="3.40.50.150">
    <property type="entry name" value="Vaccinia Virus protein VP39"/>
    <property type="match status" value="1"/>
</dbReference>
<dbReference type="Proteomes" id="UP001234989">
    <property type="component" value="Chromosome 7"/>
</dbReference>
<dbReference type="EMBL" id="CP133618">
    <property type="protein sequence ID" value="WMV40080.1"/>
    <property type="molecule type" value="Genomic_DNA"/>
</dbReference>
<dbReference type="AlphaFoldDB" id="A0AAF0U6B5"/>
<dbReference type="PANTHER" id="PTHR12496:SF0">
    <property type="entry name" value="METHYLTRANSFERASE DOMAIN-CONTAINING PROTEIN"/>
    <property type="match status" value="1"/>
</dbReference>
<feature type="domain" description="Methyltransferase" evidence="1">
    <location>
        <begin position="122"/>
        <end position="288"/>
    </location>
</feature>
<dbReference type="PANTHER" id="PTHR12496">
    <property type="entry name" value="CGI-41 METHYLTRANSFERASE"/>
    <property type="match status" value="1"/>
</dbReference>
<sequence>MAEEFKYSCNTASETLQWIHAIINFIAPYRYFLDAHVVNFFKDRLWEPVDKEWMDCLRKESVGNLLRIPSGVVQDHWPGSLKEFILTLRSLSLSREQADFQEFSGMHIASLSNVLAQGMNHKKKHEVEALSALVSLVAKQVGARTVVDVGAGQGYLAQVLAFDYQLSVIAIDACSHHGKITDARAERIRKHYAAKMRKNCSEQREFSVPKTVTCRVLSSDTLRALSNSPVENDHAGNQHLSQKCSVSQPSRLAEDILPSRSYSDSTLVIAGLHACGDLSVTMLRVSARMTMNVHGLLHLSDWTFLECDKAKAVISVGCCYNLLSEEAIDIADSCCGFPVSQGVKSAGVMLDKSARDLACQSADRWRGLDEHAGLHNFELHALRAAFQIVLFRHYPNILRECPTIGRQGKALRRQQNQRILESNLHHGGPSESGEARESVSFLHEYSSIQSSKNCKSRAVDGYSLFVKFCESGLGRLHLPHLEDTAYSAVWRESESYFELIGPYWSLRAALGPVLETLILLDRLLLLQEYDSDLEASLLPIFNPVLSPRNMAIIAKKIRK</sequence>
<evidence type="ECO:0000313" key="2">
    <source>
        <dbReference type="EMBL" id="WMV40080.1"/>
    </source>
</evidence>
<organism evidence="2 3">
    <name type="scientific">Solanum verrucosum</name>
    <dbReference type="NCBI Taxonomy" id="315347"/>
    <lineage>
        <taxon>Eukaryota</taxon>
        <taxon>Viridiplantae</taxon>
        <taxon>Streptophyta</taxon>
        <taxon>Embryophyta</taxon>
        <taxon>Tracheophyta</taxon>
        <taxon>Spermatophyta</taxon>
        <taxon>Magnoliopsida</taxon>
        <taxon>eudicotyledons</taxon>
        <taxon>Gunneridae</taxon>
        <taxon>Pentapetalae</taxon>
        <taxon>asterids</taxon>
        <taxon>lamiids</taxon>
        <taxon>Solanales</taxon>
        <taxon>Solanaceae</taxon>
        <taxon>Solanoideae</taxon>
        <taxon>Solaneae</taxon>
        <taxon>Solanum</taxon>
    </lineage>
</organism>
<protein>
    <recommendedName>
        <fullName evidence="1">Methyltransferase domain-containing protein</fullName>
    </recommendedName>
</protein>
<evidence type="ECO:0000259" key="1">
    <source>
        <dbReference type="Pfam" id="PF13679"/>
    </source>
</evidence>
<dbReference type="InterPro" id="IPR025714">
    <property type="entry name" value="Methyltranfer_dom"/>
</dbReference>
<keyword evidence="3" id="KW-1185">Reference proteome</keyword>